<dbReference type="EMBL" id="CAJFDH010000003">
    <property type="protein sequence ID" value="CAD5215418.1"/>
    <property type="molecule type" value="Genomic_DNA"/>
</dbReference>
<evidence type="ECO:0000313" key="2">
    <source>
        <dbReference type="EMBL" id="CAD5215418.1"/>
    </source>
</evidence>
<gene>
    <name evidence="2" type="ORF">BOKJ2_LOCUS6083</name>
</gene>
<sequence length="66" mass="7777">MKPGTLRRCKELGVFFIFLGGIHYAYYKIQNNDSLVPKHSRQELFYVKWIKDAFPSLKDKLGVKKD</sequence>
<dbReference type="OrthoDB" id="5833121at2759"/>
<keyword evidence="1" id="KW-0812">Transmembrane</keyword>
<evidence type="ECO:0000256" key="1">
    <source>
        <dbReference type="SAM" id="Phobius"/>
    </source>
</evidence>
<reference evidence="2" key="1">
    <citation type="submission" date="2020-09" db="EMBL/GenBank/DDBJ databases">
        <authorList>
            <person name="Kikuchi T."/>
        </authorList>
    </citation>
    <scope>NUCLEOTIDE SEQUENCE</scope>
    <source>
        <strain evidence="2">SH1</strain>
    </source>
</reference>
<dbReference type="Proteomes" id="UP000783686">
    <property type="component" value="Unassembled WGS sequence"/>
</dbReference>
<comment type="caution">
    <text evidence="2">The sequence shown here is derived from an EMBL/GenBank/DDBJ whole genome shotgun (WGS) entry which is preliminary data.</text>
</comment>
<dbReference type="AlphaFoldDB" id="A0A811KJ94"/>
<dbReference type="EMBL" id="CAJFCW020000003">
    <property type="protein sequence ID" value="CAG9104036.1"/>
    <property type="molecule type" value="Genomic_DNA"/>
</dbReference>
<keyword evidence="3" id="KW-1185">Reference proteome</keyword>
<keyword evidence="1" id="KW-0472">Membrane</keyword>
<feature type="transmembrane region" description="Helical" evidence="1">
    <location>
        <begin position="12"/>
        <end position="29"/>
    </location>
</feature>
<proteinExistence type="predicted"/>
<dbReference type="Proteomes" id="UP000614601">
    <property type="component" value="Unassembled WGS sequence"/>
</dbReference>
<keyword evidence="1" id="KW-1133">Transmembrane helix</keyword>
<evidence type="ECO:0000313" key="3">
    <source>
        <dbReference type="Proteomes" id="UP000614601"/>
    </source>
</evidence>
<name>A0A811KJ94_9BILA</name>
<accession>A0A811KJ94</accession>
<protein>
    <submittedName>
        <fullName evidence="2">Uncharacterized protein</fullName>
    </submittedName>
</protein>
<organism evidence="2 3">
    <name type="scientific">Bursaphelenchus okinawaensis</name>
    <dbReference type="NCBI Taxonomy" id="465554"/>
    <lineage>
        <taxon>Eukaryota</taxon>
        <taxon>Metazoa</taxon>
        <taxon>Ecdysozoa</taxon>
        <taxon>Nematoda</taxon>
        <taxon>Chromadorea</taxon>
        <taxon>Rhabditida</taxon>
        <taxon>Tylenchina</taxon>
        <taxon>Tylenchomorpha</taxon>
        <taxon>Aphelenchoidea</taxon>
        <taxon>Aphelenchoididae</taxon>
        <taxon>Bursaphelenchus</taxon>
    </lineage>
</organism>